<dbReference type="InterPro" id="IPR018136">
    <property type="entry name" value="Aconitase_4Fe-4S_BS"/>
</dbReference>
<sequence length="97" mass="10067">MNDNIPDPASLPIRLNAPSAEKALAYMGLKPGIPLTEVAIDKVFIGSCTNSRIEDLRAAAEIAKGRKVAPRRAGTGGSRLWPGKSPGGSGRSGIKSL</sequence>
<reference evidence="9 10" key="1">
    <citation type="submission" date="2018-06" db="EMBL/GenBank/DDBJ databases">
        <authorList>
            <consortium name="Pathogen Informatics"/>
            <person name="Doyle S."/>
        </authorList>
    </citation>
    <scope>NUCLEOTIDE SEQUENCE [LARGE SCALE GENOMIC DNA]</scope>
    <source>
        <strain evidence="9 10">NCTC8985</strain>
    </source>
</reference>
<evidence type="ECO:0000313" key="10">
    <source>
        <dbReference type="Proteomes" id="UP000254405"/>
    </source>
</evidence>
<feature type="region of interest" description="Disordered" evidence="7">
    <location>
        <begin position="67"/>
        <end position="97"/>
    </location>
</feature>
<name>A0A376TLE9_ECOLX</name>
<dbReference type="GO" id="GO:0003861">
    <property type="term" value="F:3-isopropylmalate dehydratase activity"/>
    <property type="evidence" value="ECO:0007669"/>
    <property type="project" value="UniProtKB-EC"/>
</dbReference>
<dbReference type="EC" id="4.2.1.33" evidence="9"/>
<feature type="domain" description="Aconitase/3-isopropylmalate dehydratase large subunit alpha/beta/alpha" evidence="8">
    <location>
        <begin position="4"/>
        <end position="70"/>
    </location>
</feature>
<accession>A0A376TLE9</accession>
<dbReference type="InterPro" id="IPR015931">
    <property type="entry name" value="Acnase/IPM_dHydase_lsu_aba_1/3"/>
</dbReference>
<evidence type="ECO:0000256" key="1">
    <source>
        <dbReference type="ARBA" id="ARBA00001966"/>
    </source>
</evidence>
<dbReference type="GO" id="GO:0046872">
    <property type="term" value="F:metal ion binding"/>
    <property type="evidence" value="ECO:0007669"/>
    <property type="project" value="UniProtKB-KW"/>
</dbReference>
<dbReference type="Gene3D" id="3.30.499.10">
    <property type="entry name" value="Aconitase, domain 3"/>
    <property type="match status" value="1"/>
</dbReference>
<comment type="cofactor">
    <cofactor evidence="1">
        <name>[4Fe-4S] cluster</name>
        <dbReference type="ChEBI" id="CHEBI:49883"/>
    </cofactor>
</comment>
<keyword evidence="3" id="KW-0479">Metal-binding</keyword>
<evidence type="ECO:0000256" key="5">
    <source>
        <dbReference type="ARBA" id="ARBA00023014"/>
    </source>
</evidence>
<protein>
    <submittedName>
        <fullName evidence="9">3-isopropylmalate dehydratase large subunit</fullName>
        <ecNumber evidence="9">4.2.1.33</ecNumber>
    </submittedName>
</protein>
<evidence type="ECO:0000256" key="6">
    <source>
        <dbReference type="ARBA" id="ARBA00023239"/>
    </source>
</evidence>
<proteinExistence type="predicted"/>
<organism evidence="9 10">
    <name type="scientific">Escherichia coli</name>
    <dbReference type="NCBI Taxonomy" id="562"/>
    <lineage>
        <taxon>Bacteria</taxon>
        <taxon>Pseudomonadati</taxon>
        <taxon>Pseudomonadota</taxon>
        <taxon>Gammaproteobacteria</taxon>
        <taxon>Enterobacterales</taxon>
        <taxon>Enterobacteriaceae</taxon>
        <taxon>Escherichia</taxon>
    </lineage>
</organism>
<dbReference type="InterPro" id="IPR036008">
    <property type="entry name" value="Aconitase_4Fe-4S_dom"/>
</dbReference>
<dbReference type="Proteomes" id="UP000254405">
    <property type="component" value="Unassembled WGS sequence"/>
</dbReference>
<dbReference type="SUPFAM" id="SSF53732">
    <property type="entry name" value="Aconitase iron-sulfur domain"/>
    <property type="match status" value="1"/>
</dbReference>
<keyword evidence="4" id="KW-0408">Iron</keyword>
<dbReference type="InterPro" id="IPR001030">
    <property type="entry name" value="Acoase/IPM_deHydtase_lsu_aba"/>
</dbReference>
<evidence type="ECO:0000256" key="7">
    <source>
        <dbReference type="SAM" id="MobiDB-lite"/>
    </source>
</evidence>
<dbReference type="AlphaFoldDB" id="A0A376TLE9"/>
<dbReference type="Pfam" id="PF00330">
    <property type="entry name" value="Aconitase"/>
    <property type="match status" value="1"/>
</dbReference>
<keyword evidence="2" id="KW-0004">4Fe-4S</keyword>
<dbReference type="GO" id="GO:0051539">
    <property type="term" value="F:4 iron, 4 sulfur cluster binding"/>
    <property type="evidence" value="ECO:0007669"/>
    <property type="project" value="UniProtKB-KW"/>
</dbReference>
<dbReference type="EMBL" id="UGCO01000001">
    <property type="protein sequence ID" value="STI77937.1"/>
    <property type="molecule type" value="Genomic_DNA"/>
</dbReference>
<dbReference type="PROSITE" id="PS00450">
    <property type="entry name" value="ACONITASE_1"/>
    <property type="match status" value="1"/>
</dbReference>
<evidence type="ECO:0000256" key="2">
    <source>
        <dbReference type="ARBA" id="ARBA00022485"/>
    </source>
</evidence>
<evidence type="ECO:0000256" key="3">
    <source>
        <dbReference type="ARBA" id="ARBA00022723"/>
    </source>
</evidence>
<evidence type="ECO:0000256" key="4">
    <source>
        <dbReference type="ARBA" id="ARBA00023004"/>
    </source>
</evidence>
<evidence type="ECO:0000313" key="9">
    <source>
        <dbReference type="EMBL" id="STI77937.1"/>
    </source>
</evidence>
<keyword evidence="5" id="KW-0411">Iron-sulfur</keyword>
<gene>
    <name evidence="9" type="primary">leuC_2</name>
    <name evidence="9" type="ORF">NCTC8985_03250</name>
</gene>
<evidence type="ECO:0000259" key="8">
    <source>
        <dbReference type="Pfam" id="PF00330"/>
    </source>
</evidence>
<keyword evidence="6 9" id="KW-0456">Lyase</keyword>